<organism evidence="1 2">
    <name type="scientific">Paradevosia tibetensis</name>
    <dbReference type="NCBI Taxonomy" id="1447062"/>
    <lineage>
        <taxon>Bacteria</taxon>
        <taxon>Pseudomonadati</taxon>
        <taxon>Pseudomonadota</taxon>
        <taxon>Alphaproteobacteria</taxon>
        <taxon>Hyphomicrobiales</taxon>
        <taxon>Devosiaceae</taxon>
        <taxon>Paradevosia</taxon>
    </lineage>
</organism>
<accession>A0A5B9DLX4</accession>
<dbReference type="AlphaFoldDB" id="A0A5B9DLX4"/>
<name>A0A5B9DLX4_9HYPH</name>
<evidence type="ECO:0000313" key="1">
    <source>
        <dbReference type="EMBL" id="QEE20331.1"/>
    </source>
</evidence>
<proteinExistence type="predicted"/>
<gene>
    <name evidence="1" type="ORF">FNA67_09160</name>
</gene>
<protein>
    <submittedName>
        <fullName evidence="1">Uncharacterized protein</fullName>
    </submittedName>
</protein>
<dbReference type="OrthoDB" id="9971681at2"/>
<evidence type="ECO:0000313" key="2">
    <source>
        <dbReference type="Proteomes" id="UP000321062"/>
    </source>
</evidence>
<reference evidence="1 2" key="1">
    <citation type="journal article" date="2015" name="Int. J. Syst. Evol. Microbiol.">
        <title>Youhaiella tibetensis gen. nov., sp. nov., isolated from subsurface sediment.</title>
        <authorList>
            <person name="Wang Y.X."/>
            <person name="Huang F.Q."/>
            <person name="Nogi Y."/>
            <person name="Pang S.J."/>
            <person name="Wang P.K."/>
            <person name="Lv J."/>
        </authorList>
    </citation>
    <scope>NUCLEOTIDE SEQUENCE [LARGE SCALE GENOMIC DNA]</scope>
    <source>
        <strain evidence="2">fig4</strain>
    </source>
</reference>
<dbReference type="EMBL" id="CP041690">
    <property type="protein sequence ID" value="QEE20331.1"/>
    <property type="molecule type" value="Genomic_DNA"/>
</dbReference>
<dbReference type="RefSeq" id="WP_147655828.1">
    <property type="nucleotide sequence ID" value="NZ_BMFM01000001.1"/>
</dbReference>
<dbReference type="Proteomes" id="UP000321062">
    <property type="component" value="Chromosome"/>
</dbReference>
<sequence>MRFIAPFALALLLVTPAVAEDCAPLAERVIQFQDTATNLVNLVQARPVDWRSVNPPADKRQDYANLRKATDAMLPALQRFVATGKPATQAIEDCKRYRAGLPAGQVAILRSALIASDALVPLLVRYLVAYDAATGGPASIETR</sequence>
<keyword evidence="2" id="KW-1185">Reference proteome</keyword>
<dbReference type="KEGG" id="yti:FNA67_09160"/>